<protein>
    <submittedName>
        <fullName evidence="3">Flp pilus-assembly TadE/G-like family protein</fullName>
    </submittedName>
</protein>
<dbReference type="RefSeq" id="WP_209266214.1">
    <property type="nucleotide sequence ID" value="NZ_JAFFZN010000016.1"/>
</dbReference>
<evidence type="ECO:0000313" key="3">
    <source>
        <dbReference type="EMBL" id="MBO8187410.1"/>
    </source>
</evidence>
<organism evidence="3 4">
    <name type="scientific">Streptomyces spirodelae</name>
    <dbReference type="NCBI Taxonomy" id="2812904"/>
    <lineage>
        <taxon>Bacteria</taxon>
        <taxon>Bacillati</taxon>
        <taxon>Actinomycetota</taxon>
        <taxon>Actinomycetes</taxon>
        <taxon>Kitasatosporales</taxon>
        <taxon>Streptomycetaceae</taxon>
        <taxon>Streptomyces</taxon>
    </lineage>
</organism>
<keyword evidence="4" id="KW-1185">Reference proteome</keyword>
<keyword evidence="1" id="KW-0472">Membrane</keyword>
<dbReference type="InterPro" id="IPR028087">
    <property type="entry name" value="Tad_N"/>
</dbReference>
<dbReference type="Pfam" id="PF13400">
    <property type="entry name" value="Tad"/>
    <property type="match status" value="1"/>
</dbReference>
<feature type="transmembrane region" description="Helical" evidence="1">
    <location>
        <begin position="12"/>
        <end position="32"/>
    </location>
</feature>
<proteinExistence type="predicted"/>
<reference evidence="3 4" key="1">
    <citation type="submission" date="2021-02" db="EMBL/GenBank/DDBJ databases">
        <title>Streptomyces spirodelae sp. nov., isolated from duckweed.</title>
        <authorList>
            <person name="Saimee Y."/>
            <person name="Duangmal K."/>
        </authorList>
    </citation>
    <scope>NUCLEOTIDE SEQUENCE [LARGE SCALE GENOMIC DNA]</scope>
    <source>
        <strain evidence="3 4">DW4-2</strain>
    </source>
</reference>
<evidence type="ECO:0000313" key="4">
    <source>
        <dbReference type="Proteomes" id="UP001518976"/>
    </source>
</evidence>
<sequence length="138" mass="14370">MDRLRSDRGSASVWAALSVVVLCGVFAGVLGFGQAVYVRHRAGAVADLAALAAADRALEGPGPACAAARRVARAQDARVVRCAVRGEIADLDAGVRWGAYTARVRSRAGPADHPVARPAAHSAIPVAARPVWRARRGR</sequence>
<dbReference type="InterPro" id="IPR021202">
    <property type="entry name" value="Rv3654c-like"/>
</dbReference>
<keyword evidence="1" id="KW-0812">Transmembrane</keyword>
<dbReference type="EMBL" id="JAFFZN010000016">
    <property type="protein sequence ID" value="MBO8187410.1"/>
    <property type="molecule type" value="Genomic_DNA"/>
</dbReference>
<evidence type="ECO:0000256" key="1">
    <source>
        <dbReference type="SAM" id="Phobius"/>
    </source>
</evidence>
<dbReference type="Proteomes" id="UP001518976">
    <property type="component" value="Unassembled WGS sequence"/>
</dbReference>
<gene>
    <name evidence="3" type="ORF">JW592_18360</name>
</gene>
<feature type="domain" description="Putative Flp pilus-assembly TadG-like N-terminal" evidence="2">
    <location>
        <begin position="9"/>
        <end position="55"/>
    </location>
</feature>
<evidence type="ECO:0000259" key="2">
    <source>
        <dbReference type="Pfam" id="PF13400"/>
    </source>
</evidence>
<comment type="caution">
    <text evidence="3">The sequence shown here is derived from an EMBL/GenBank/DDBJ whole genome shotgun (WGS) entry which is preliminary data.</text>
</comment>
<dbReference type="NCBIfam" id="TIGR03816">
    <property type="entry name" value="tadE_like_DECH"/>
    <property type="match status" value="1"/>
</dbReference>
<accession>A0ABS3WW93</accession>
<name>A0ABS3WW93_9ACTN</name>
<keyword evidence="1" id="KW-1133">Transmembrane helix</keyword>